<keyword evidence="3" id="KW-1185">Reference proteome</keyword>
<dbReference type="Proteomes" id="UP001497623">
    <property type="component" value="Unassembled WGS sequence"/>
</dbReference>
<dbReference type="EMBL" id="CAXKWB010021294">
    <property type="protein sequence ID" value="CAL4123088.1"/>
    <property type="molecule type" value="Genomic_DNA"/>
</dbReference>
<comment type="caution">
    <text evidence="2">The sequence shown here is derived from an EMBL/GenBank/DDBJ whole genome shotgun (WGS) entry which is preliminary data.</text>
</comment>
<organism evidence="2 3">
    <name type="scientific">Meganyctiphanes norvegica</name>
    <name type="common">Northern krill</name>
    <name type="synonym">Thysanopoda norvegica</name>
    <dbReference type="NCBI Taxonomy" id="48144"/>
    <lineage>
        <taxon>Eukaryota</taxon>
        <taxon>Metazoa</taxon>
        <taxon>Ecdysozoa</taxon>
        <taxon>Arthropoda</taxon>
        <taxon>Crustacea</taxon>
        <taxon>Multicrustacea</taxon>
        <taxon>Malacostraca</taxon>
        <taxon>Eumalacostraca</taxon>
        <taxon>Eucarida</taxon>
        <taxon>Euphausiacea</taxon>
        <taxon>Euphausiidae</taxon>
        <taxon>Meganyctiphanes</taxon>
    </lineage>
</organism>
<gene>
    <name evidence="2" type="ORF">MNOR_LOCUS23781</name>
</gene>
<feature type="compositionally biased region" description="Polar residues" evidence="1">
    <location>
        <begin position="1"/>
        <end position="10"/>
    </location>
</feature>
<proteinExistence type="predicted"/>
<dbReference type="AlphaFoldDB" id="A0AAV2RD50"/>
<feature type="region of interest" description="Disordered" evidence="1">
    <location>
        <begin position="1"/>
        <end position="128"/>
    </location>
</feature>
<evidence type="ECO:0000313" key="3">
    <source>
        <dbReference type="Proteomes" id="UP001497623"/>
    </source>
</evidence>
<reference evidence="2 3" key="1">
    <citation type="submission" date="2024-05" db="EMBL/GenBank/DDBJ databases">
        <authorList>
            <person name="Wallberg A."/>
        </authorList>
    </citation>
    <scope>NUCLEOTIDE SEQUENCE [LARGE SCALE GENOMIC DNA]</scope>
</reference>
<evidence type="ECO:0000313" key="2">
    <source>
        <dbReference type="EMBL" id="CAL4123088.1"/>
    </source>
</evidence>
<evidence type="ECO:0000256" key="1">
    <source>
        <dbReference type="SAM" id="MobiDB-lite"/>
    </source>
</evidence>
<protein>
    <submittedName>
        <fullName evidence="2">Uncharacterized protein</fullName>
    </submittedName>
</protein>
<accession>A0AAV2RD50</accession>
<feature type="compositionally biased region" description="Basic residues" evidence="1">
    <location>
        <begin position="14"/>
        <end position="23"/>
    </location>
</feature>
<name>A0AAV2RD50_MEGNR</name>
<sequence length="165" mass="17579">MAGQRQSPTAHSAAHQKLHKGTSHPRPTESQMTPVRPNKRRHQNTVSPNTTQRNETTSPRAKQRPSSAAMRQSPPTVTNAPPANATAVPVQRLVSNSRSRTVSRSSSVSPSGQLAVPRVSAEPPCPSALPKPPTHWMVAGPQQSCRVVTESLLSHLTSSGILVSA</sequence>
<feature type="compositionally biased region" description="Polar residues" evidence="1">
    <location>
        <begin position="44"/>
        <end position="70"/>
    </location>
</feature>
<feature type="compositionally biased region" description="Low complexity" evidence="1">
    <location>
        <begin position="74"/>
        <end position="111"/>
    </location>
</feature>